<accession>A0AA40AXM7</accession>
<name>A0AA40AXM7_9PEZI</name>
<comment type="caution">
    <text evidence="1">The sequence shown here is derived from an EMBL/GenBank/DDBJ whole genome shotgun (WGS) entry which is preliminary data.</text>
</comment>
<protein>
    <submittedName>
        <fullName evidence="1">Uncharacterized protein</fullName>
    </submittedName>
</protein>
<reference evidence="1" key="1">
    <citation type="submission" date="2023-06" db="EMBL/GenBank/DDBJ databases">
        <title>Genome-scale phylogeny and comparative genomics of the fungal order Sordariales.</title>
        <authorList>
            <consortium name="Lawrence Berkeley National Laboratory"/>
            <person name="Hensen N."/>
            <person name="Bonometti L."/>
            <person name="Westerberg I."/>
            <person name="Brannstrom I.O."/>
            <person name="Guillou S."/>
            <person name="Cros-Aarteil S."/>
            <person name="Calhoun S."/>
            <person name="Haridas S."/>
            <person name="Kuo A."/>
            <person name="Mondo S."/>
            <person name="Pangilinan J."/>
            <person name="Riley R."/>
            <person name="Labutti K."/>
            <person name="Andreopoulos B."/>
            <person name="Lipzen A."/>
            <person name="Chen C."/>
            <person name="Yanf M."/>
            <person name="Daum C."/>
            <person name="Ng V."/>
            <person name="Clum A."/>
            <person name="Steindorff A."/>
            <person name="Ohm R."/>
            <person name="Martin F."/>
            <person name="Silar P."/>
            <person name="Natvig D."/>
            <person name="Lalanne C."/>
            <person name="Gautier V."/>
            <person name="Ament-Velasquez S.L."/>
            <person name="Kruys A."/>
            <person name="Hutchinson M.I."/>
            <person name="Powell A.J."/>
            <person name="Barry K."/>
            <person name="Miller A.N."/>
            <person name="Grigoriev I.V."/>
            <person name="Debuchy R."/>
            <person name="Gladieux P."/>
            <person name="Thoren M.H."/>
            <person name="Johannesson H."/>
        </authorList>
    </citation>
    <scope>NUCLEOTIDE SEQUENCE</scope>
    <source>
        <strain evidence="1">CBS 540.89</strain>
    </source>
</reference>
<sequence>MSLPFNPLNNGRLHEGPLPSAEYNKLPHIDNMADAAANNPKAHAILLGIIAAHGLADKFSIHLVHKHFDLPEGRVMVYETVQGKSHGDFILCSPRIPQKTPNMRGLYFKAALDGTMFAYEFTTDPGMDLSGHGDFVARFATAVLQLGVQDIFALTALSVCPTDKIFTEFELGQVGSTVLVADNSWLPTQDVETATTTDWLATADYVQYADGSVPGIIQLKCTTTRSGSHYNVTCSTTRNGSHLGHAPDPFAGQPPQDNVLNINGEVLQEGTEGYAIVSHALQMIDVA</sequence>
<gene>
    <name evidence="1" type="ORF">B0T21DRAFT_414216</name>
</gene>
<evidence type="ECO:0000313" key="2">
    <source>
        <dbReference type="Proteomes" id="UP001172159"/>
    </source>
</evidence>
<dbReference type="Proteomes" id="UP001172159">
    <property type="component" value="Unassembled WGS sequence"/>
</dbReference>
<keyword evidence="2" id="KW-1185">Reference proteome</keyword>
<dbReference type="AlphaFoldDB" id="A0AA40AXM7"/>
<dbReference type="EMBL" id="JAUKTV010000011">
    <property type="protein sequence ID" value="KAK0723855.1"/>
    <property type="molecule type" value="Genomic_DNA"/>
</dbReference>
<evidence type="ECO:0000313" key="1">
    <source>
        <dbReference type="EMBL" id="KAK0723855.1"/>
    </source>
</evidence>
<proteinExistence type="predicted"/>
<organism evidence="1 2">
    <name type="scientific">Apiosordaria backusii</name>
    <dbReference type="NCBI Taxonomy" id="314023"/>
    <lineage>
        <taxon>Eukaryota</taxon>
        <taxon>Fungi</taxon>
        <taxon>Dikarya</taxon>
        <taxon>Ascomycota</taxon>
        <taxon>Pezizomycotina</taxon>
        <taxon>Sordariomycetes</taxon>
        <taxon>Sordariomycetidae</taxon>
        <taxon>Sordariales</taxon>
        <taxon>Lasiosphaeriaceae</taxon>
        <taxon>Apiosordaria</taxon>
    </lineage>
</organism>